<dbReference type="EMBL" id="JGYG01000002">
    <property type="protein sequence ID" value="KFI31462.1"/>
    <property type="molecule type" value="Genomic_DNA"/>
</dbReference>
<sequence>MKYRLVLAFSALALAAACNPTPHQQRQLECGIGTVGGAALGAAAGNAFGGGSGRTIMTAAGGAAGAMGGQSVACR</sequence>
<organism evidence="5 6">
    <name type="scientific">Haematobacter massiliensis</name>
    <dbReference type="NCBI Taxonomy" id="195105"/>
    <lineage>
        <taxon>Bacteria</taxon>
        <taxon>Pseudomonadati</taxon>
        <taxon>Pseudomonadota</taxon>
        <taxon>Alphaproteobacteria</taxon>
        <taxon>Rhodobacterales</taxon>
        <taxon>Paracoccaceae</taxon>
        <taxon>Haematobacter</taxon>
    </lineage>
</organism>
<dbReference type="InterPro" id="IPR008816">
    <property type="entry name" value="Gly_zipper_2TM_dom"/>
</dbReference>
<evidence type="ECO:0000313" key="5">
    <source>
        <dbReference type="EMBL" id="KFI31462.1"/>
    </source>
</evidence>
<evidence type="ECO:0000313" key="6">
    <source>
        <dbReference type="Proteomes" id="UP000028826"/>
    </source>
</evidence>
<dbReference type="RefSeq" id="WP_035708089.1">
    <property type="nucleotide sequence ID" value="NZ_CAMIFG010000001.1"/>
</dbReference>
<keyword evidence="6" id="KW-1185">Reference proteome</keyword>
<comment type="similarity">
    <text evidence="2">Belongs to the rickettsiale 17 kDa surface antigen family.</text>
</comment>
<evidence type="ECO:0000256" key="1">
    <source>
        <dbReference type="ARBA" id="ARBA00004459"/>
    </source>
</evidence>
<comment type="subcellular location">
    <subcellularLocation>
        <location evidence="1">Cell outer membrane</location>
        <topology evidence="1">Lipid-anchor</topology>
    </subcellularLocation>
</comment>
<comment type="caution">
    <text evidence="5">The sequence shown here is derived from an EMBL/GenBank/DDBJ whole genome shotgun (WGS) entry which is preliminary data.</text>
</comment>
<dbReference type="GO" id="GO:0009279">
    <property type="term" value="C:cell outer membrane"/>
    <property type="evidence" value="ECO:0007669"/>
    <property type="project" value="UniProtKB-SubCell"/>
</dbReference>
<protein>
    <recommendedName>
        <fullName evidence="3">17 kDa surface antigen</fullName>
    </recommendedName>
</protein>
<reference evidence="5 6" key="1">
    <citation type="submission" date="2014-03" db="EMBL/GenBank/DDBJ databases">
        <title>Genome of Haematobacter massiliensis CCUG 47968.</title>
        <authorList>
            <person name="Wang D."/>
            <person name="Wang G."/>
        </authorList>
    </citation>
    <scope>NUCLEOTIDE SEQUENCE [LARGE SCALE GENOMIC DNA]</scope>
    <source>
        <strain evidence="5 6">CCUG 47968</strain>
    </source>
</reference>
<gene>
    <name evidence="5" type="ORF">CN97_10710</name>
</gene>
<keyword evidence="4" id="KW-0449">Lipoprotein</keyword>
<accession>A0A086YB12</accession>
<evidence type="ECO:0000256" key="4">
    <source>
        <dbReference type="ARBA" id="ARBA00023288"/>
    </source>
</evidence>
<dbReference type="PROSITE" id="PS51257">
    <property type="entry name" value="PROKAR_LIPOPROTEIN"/>
    <property type="match status" value="1"/>
</dbReference>
<evidence type="ECO:0000256" key="3">
    <source>
        <dbReference type="ARBA" id="ARBA00015281"/>
    </source>
</evidence>
<proteinExistence type="inferred from homology"/>
<name>A0A086YB12_9RHOB</name>
<evidence type="ECO:0000256" key="2">
    <source>
        <dbReference type="ARBA" id="ARBA00008681"/>
    </source>
</evidence>
<dbReference type="Proteomes" id="UP000028826">
    <property type="component" value="Unassembled WGS sequence"/>
</dbReference>
<dbReference type="AlphaFoldDB" id="A0A086YB12"/>
<dbReference type="Pfam" id="PF05433">
    <property type="entry name" value="Rick_17kDa_Anti"/>
    <property type="match status" value="1"/>
</dbReference>